<sequence>MPALLIYLIVNNIVLISSWLNTSKDPVVGNEQKSEAFWKRIASYYSASPKLSGCEKRSGTQCKQRWHKLNDLVCKFCGAFEAATRERSSGMNDTDVLKLAHEIFFNNHQKKFTLEHAWKELRADEKWCELSTAKTVSSSKRRKLEGGSHTGSSQVKGNNAGVDDDVTCRPAGVKAAKARGKKPLVEDKEIYDFKTIWEMKKEDLARKEKFTKMKLLESLVAKQGPLPDYEEDLKKKLIKELMSIVDLSCSVKTSYSITREDDRLVVSRLVVLCQLVDHGLVVSDRLITDLYSCVYHGLVSL</sequence>
<name>A0A0D3BU56_BRAOL</name>
<dbReference type="AlphaFoldDB" id="A0A0D3BU56"/>
<evidence type="ECO:0000259" key="3">
    <source>
        <dbReference type="Pfam" id="PF14303"/>
    </source>
</evidence>
<feature type="region of interest" description="Disordered" evidence="1">
    <location>
        <begin position="139"/>
        <end position="161"/>
    </location>
</feature>
<reference evidence="4" key="2">
    <citation type="submission" date="2015-03" db="UniProtKB">
        <authorList>
            <consortium name="EnsemblPlants"/>
        </authorList>
    </citation>
    <scope>IDENTIFICATION</scope>
</reference>
<evidence type="ECO:0000256" key="1">
    <source>
        <dbReference type="SAM" id="MobiDB-lite"/>
    </source>
</evidence>
<dbReference type="Gramene" id="Bo4g070520.1">
    <property type="protein sequence ID" value="Bo4g070520.1"/>
    <property type="gene ID" value="Bo4g070520"/>
</dbReference>
<feature type="domain" description="No apical meristem-associated C-terminal" evidence="3">
    <location>
        <begin position="110"/>
        <end position="220"/>
    </location>
</feature>
<evidence type="ECO:0000256" key="2">
    <source>
        <dbReference type="SAM" id="SignalP"/>
    </source>
</evidence>
<feature type="signal peptide" evidence="2">
    <location>
        <begin position="1"/>
        <end position="18"/>
    </location>
</feature>
<dbReference type="PANTHER" id="PTHR45023:SF4">
    <property type="entry name" value="GLYCINE-RICH PROTEIN-RELATED"/>
    <property type="match status" value="1"/>
</dbReference>
<protein>
    <recommendedName>
        <fullName evidence="3">No apical meristem-associated C-terminal domain-containing protein</fullName>
    </recommendedName>
</protein>
<accession>A0A0D3BU56</accession>
<organism evidence="4 5">
    <name type="scientific">Brassica oleracea var. oleracea</name>
    <dbReference type="NCBI Taxonomy" id="109376"/>
    <lineage>
        <taxon>Eukaryota</taxon>
        <taxon>Viridiplantae</taxon>
        <taxon>Streptophyta</taxon>
        <taxon>Embryophyta</taxon>
        <taxon>Tracheophyta</taxon>
        <taxon>Spermatophyta</taxon>
        <taxon>Magnoliopsida</taxon>
        <taxon>eudicotyledons</taxon>
        <taxon>Gunneridae</taxon>
        <taxon>Pentapetalae</taxon>
        <taxon>rosids</taxon>
        <taxon>malvids</taxon>
        <taxon>Brassicales</taxon>
        <taxon>Brassicaceae</taxon>
        <taxon>Brassiceae</taxon>
        <taxon>Brassica</taxon>
    </lineage>
</organism>
<keyword evidence="5" id="KW-1185">Reference proteome</keyword>
<dbReference type="Proteomes" id="UP000032141">
    <property type="component" value="Chromosome C4"/>
</dbReference>
<dbReference type="InterPro" id="IPR029466">
    <property type="entry name" value="NAM-associated_C"/>
</dbReference>
<dbReference type="HOGENOM" id="CLU_012390_0_5_1"/>
<dbReference type="EnsemblPlants" id="Bo4g070520.1">
    <property type="protein sequence ID" value="Bo4g070520.1"/>
    <property type="gene ID" value="Bo4g070520"/>
</dbReference>
<feature type="chain" id="PRO_5002258802" description="No apical meristem-associated C-terminal domain-containing protein" evidence="2">
    <location>
        <begin position="19"/>
        <end position="301"/>
    </location>
</feature>
<evidence type="ECO:0000313" key="5">
    <source>
        <dbReference type="Proteomes" id="UP000032141"/>
    </source>
</evidence>
<evidence type="ECO:0000313" key="4">
    <source>
        <dbReference type="EnsemblPlants" id="Bo4g070520.1"/>
    </source>
</evidence>
<proteinExistence type="predicted"/>
<dbReference type="Pfam" id="PF14303">
    <property type="entry name" value="NAM-associated"/>
    <property type="match status" value="1"/>
</dbReference>
<keyword evidence="2" id="KW-0732">Signal</keyword>
<dbReference type="PANTHER" id="PTHR45023">
    <property type="match status" value="1"/>
</dbReference>
<reference evidence="4 5" key="1">
    <citation type="journal article" date="2014" name="Genome Biol.">
        <title>Transcriptome and methylome profiling reveals relics of genome dominance in the mesopolyploid Brassica oleracea.</title>
        <authorList>
            <person name="Parkin I.A."/>
            <person name="Koh C."/>
            <person name="Tang H."/>
            <person name="Robinson S.J."/>
            <person name="Kagale S."/>
            <person name="Clarke W.E."/>
            <person name="Town C.D."/>
            <person name="Nixon J."/>
            <person name="Krishnakumar V."/>
            <person name="Bidwell S.L."/>
            <person name="Denoeud F."/>
            <person name="Belcram H."/>
            <person name="Links M.G."/>
            <person name="Just J."/>
            <person name="Clarke C."/>
            <person name="Bender T."/>
            <person name="Huebert T."/>
            <person name="Mason A.S."/>
            <person name="Pires J.C."/>
            <person name="Barker G."/>
            <person name="Moore J."/>
            <person name="Walley P.G."/>
            <person name="Manoli S."/>
            <person name="Batley J."/>
            <person name="Edwards D."/>
            <person name="Nelson M.N."/>
            <person name="Wang X."/>
            <person name="Paterson A.H."/>
            <person name="King G."/>
            <person name="Bancroft I."/>
            <person name="Chalhoub B."/>
            <person name="Sharpe A.G."/>
        </authorList>
    </citation>
    <scope>NUCLEOTIDE SEQUENCE</scope>
    <source>
        <strain evidence="4 5">cv. TO1000</strain>
    </source>
</reference>